<dbReference type="Proteomes" id="UP001233836">
    <property type="component" value="Unassembled WGS sequence"/>
</dbReference>
<dbReference type="EMBL" id="JAUSTI010000001">
    <property type="protein sequence ID" value="MDQ0168715.1"/>
    <property type="molecule type" value="Genomic_DNA"/>
</dbReference>
<reference evidence="1 2" key="1">
    <citation type="submission" date="2023-07" db="EMBL/GenBank/DDBJ databases">
        <title>Sorghum-associated microbial communities from plants grown in Nebraska, USA.</title>
        <authorList>
            <person name="Schachtman D."/>
        </authorList>
    </citation>
    <scope>NUCLEOTIDE SEQUENCE [LARGE SCALE GENOMIC DNA]</scope>
    <source>
        <strain evidence="1 2">DS1314</strain>
    </source>
</reference>
<organism evidence="1 2">
    <name type="scientific">Paenibacillus tundrae</name>
    <dbReference type="NCBI Taxonomy" id="528187"/>
    <lineage>
        <taxon>Bacteria</taxon>
        <taxon>Bacillati</taxon>
        <taxon>Bacillota</taxon>
        <taxon>Bacilli</taxon>
        <taxon>Bacillales</taxon>
        <taxon>Paenibacillaceae</taxon>
        <taxon>Paenibacillus</taxon>
    </lineage>
</organism>
<proteinExistence type="predicted"/>
<keyword evidence="2" id="KW-1185">Reference proteome</keyword>
<protein>
    <submittedName>
        <fullName evidence="1">Uncharacterized protein</fullName>
    </submittedName>
</protein>
<gene>
    <name evidence="1" type="ORF">J2T19_000152</name>
</gene>
<dbReference type="RefSeq" id="WP_307211930.1">
    <property type="nucleotide sequence ID" value="NZ_JAUSTI010000001.1"/>
</dbReference>
<name>A0ABT9W653_9BACL</name>
<sequence>MFAKLFIRELFDYAAPFTLDGRFTNGDYRVIRNCDEDYDFAGSIGAAHLAGVVRNTSDKGRGIKFLRKP</sequence>
<accession>A0ABT9W653</accession>
<comment type="caution">
    <text evidence="1">The sequence shown here is derived from an EMBL/GenBank/DDBJ whole genome shotgun (WGS) entry which is preliminary data.</text>
</comment>
<evidence type="ECO:0000313" key="1">
    <source>
        <dbReference type="EMBL" id="MDQ0168715.1"/>
    </source>
</evidence>
<evidence type="ECO:0000313" key="2">
    <source>
        <dbReference type="Proteomes" id="UP001233836"/>
    </source>
</evidence>